<organism evidence="2 3">
    <name type="scientific">Achromobacter mucicolens</name>
    <dbReference type="NCBI Taxonomy" id="1389922"/>
    <lineage>
        <taxon>Bacteria</taxon>
        <taxon>Pseudomonadati</taxon>
        <taxon>Pseudomonadota</taxon>
        <taxon>Betaproteobacteria</taxon>
        <taxon>Burkholderiales</taxon>
        <taxon>Alcaligenaceae</taxon>
        <taxon>Achromobacter</taxon>
    </lineage>
</organism>
<evidence type="ECO:0000313" key="3">
    <source>
        <dbReference type="Proteomes" id="UP000507140"/>
    </source>
</evidence>
<feature type="domain" description="Glyoxalase-like" evidence="1">
    <location>
        <begin position="16"/>
        <end position="204"/>
    </location>
</feature>
<reference evidence="2 3" key="1">
    <citation type="submission" date="2020-04" db="EMBL/GenBank/DDBJ databases">
        <authorList>
            <person name="De Canck E."/>
        </authorList>
    </citation>
    <scope>NUCLEOTIDE SEQUENCE [LARGE SCALE GENOMIC DNA]</scope>
    <source>
        <strain evidence="2 3">LMG 3415</strain>
    </source>
</reference>
<gene>
    <name evidence="2" type="ORF">LMG3415_01292</name>
</gene>
<accession>A0ABM8L9H0</accession>
<comment type="caution">
    <text evidence="2">The sequence shown here is derived from an EMBL/GenBank/DDBJ whole genome shotgun (WGS) entry which is preliminary data.</text>
</comment>
<protein>
    <recommendedName>
        <fullName evidence="1">Glyoxalase-like domain-containing protein</fullName>
    </recommendedName>
</protein>
<dbReference type="EMBL" id="CADIKR010000001">
    <property type="protein sequence ID" value="CAB3838067.1"/>
    <property type="molecule type" value="Genomic_DNA"/>
</dbReference>
<evidence type="ECO:0000259" key="1">
    <source>
        <dbReference type="Pfam" id="PF13468"/>
    </source>
</evidence>
<dbReference type="InterPro" id="IPR029068">
    <property type="entry name" value="Glyas_Bleomycin-R_OHBP_Dase"/>
</dbReference>
<sequence>MEFHRFVTMPLMKLTIDHLVIAAADLASGTEYVAGLLGITPQGGGAHPRMGTHNRVLGMADGVYLEVIAIDPDAPAPERPRWFGLDQGDVRARLEQGPFLAHWAARVEAPLDLTRMQAEHPDRLPPAIAMTRGDLRWRLTVPEDGSLPAWREAGYEAGEGLLPTLIQWDVENPPGATLPRQPLRLLRLTGCHPRASLLRQGLAWMGADSLIDVEQADGPPRLRAQIETPSGVKVLA</sequence>
<dbReference type="SUPFAM" id="SSF54593">
    <property type="entry name" value="Glyoxalase/Bleomycin resistance protein/Dihydroxybiphenyl dioxygenase"/>
    <property type="match status" value="1"/>
</dbReference>
<dbReference type="Gene3D" id="3.10.180.10">
    <property type="entry name" value="2,3-Dihydroxybiphenyl 1,2-Dioxygenase, domain 1"/>
    <property type="match status" value="1"/>
</dbReference>
<name>A0ABM8L9H0_9BURK</name>
<dbReference type="Proteomes" id="UP000507140">
    <property type="component" value="Unassembled WGS sequence"/>
</dbReference>
<proteinExistence type="predicted"/>
<evidence type="ECO:0000313" key="2">
    <source>
        <dbReference type="EMBL" id="CAB3838067.1"/>
    </source>
</evidence>
<dbReference type="InterPro" id="IPR025870">
    <property type="entry name" value="Glyoxalase-like_dom"/>
</dbReference>
<keyword evidence="3" id="KW-1185">Reference proteome</keyword>
<dbReference type="Pfam" id="PF13468">
    <property type="entry name" value="Glyoxalase_3"/>
    <property type="match status" value="1"/>
</dbReference>